<keyword evidence="4" id="KW-0732">Signal</keyword>
<comment type="similarity">
    <text evidence="1">Belongs to the AIM6 family.</text>
</comment>
<dbReference type="CDD" id="cd08577">
    <property type="entry name" value="PI-PLCc_GDPD_SF_unchar3"/>
    <property type="match status" value="1"/>
</dbReference>
<evidence type="ECO:0000256" key="4">
    <source>
        <dbReference type="SAM" id="SignalP"/>
    </source>
</evidence>
<dbReference type="EMBL" id="JAAAPU010000084">
    <property type="protein sequence ID" value="KAF4203237.1"/>
    <property type="molecule type" value="Genomic_DNA"/>
</dbReference>
<dbReference type="InterPro" id="IPR051236">
    <property type="entry name" value="HAT_RTT109-like"/>
</dbReference>
<evidence type="ECO:0000256" key="3">
    <source>
        <dbReference type="SAM" id="Phobius"/>
    </source>
</evidence>
<evidence type="ECO:0000313" key="6">
    <source>
        <dbReference type="Proteomes" id="UP000649114"/>
    </source>
</evidence>
<feature type="signal peptide" evidence="4">
    <location>
        <begin position="1"/>
        <end position="35"/>
    </location>
</feature>
<dbReference type="Gene3D" id="3.40.50.150">
    <property type="entry name" value="Vaccinia Virus protein VP39"/>
    <property type="match status" value="1"/>
</dbReference>
<dbReference type="GO" id="GO:0006629">
    <property type="term" value="P:lipid metabolic process"/>
    <property type="evidence" value="ECO:0007669"/>
    <property type="project" value="InterPro"/>
</dbReference>
<gene>
    <name evidence="5" type="ORF">CNMCM8927_008999</name>
</gene>
<sequence length="920" mass="102077">MCLTAFSQSPSAAAWFVWFLLGMALVDNLIPPVHANGLQRIRESWKKPSDSVTALSPWPKDFSQGITPVRCHSHNDYWRKVPLFDALTAGCVGVEADVWLDKTSNDLLVGHRTSSLSAERTLQSLYIKPLTIILTRINQGVNYPAPRSGVFETLPNASLTLLIDVKTDGHTTWPVVMDQLAPLRAGGWLSYWNKTGDGLAWRPIIVVGTGNTPFELVNAGAEYRDVFFDAPLGQLADNASFTANNSYYASASLRKAAGTFWPWGPSRRQKEIMKRMIDTAAARGLVSRFWDIPGWPVNRRTKLWRFLIESGIGILNVDELFEAMQWIRDWCTVAGRPWIFPYVPNDILPARICVSSSLGTKSTEIGSAIALRYLGQFVLDVIRERWIPTFDADEAPSEEHRSNRTIITSESGGLILSAGTTGFRTWEAALHLGHRARRRHGLLSMFCAKHLGVQSVVATDREPALIENIRDCMRRNELDPAVFHPAIWEWGTPLSLTQSEPEEGDAAQRARCQATVIWPLTLHSVLTCHTAELEALPPNPFQINIILVETSTAVSHHNYDPDRSFPHSRGASEAYFKYAVLFFAALIVTWVPSSANRVYALAVSNHYVFGLSFALPLQGFWNSLVYITVSWQAILTWFRHVGAQARRTSSATLGSLFSLRRLSRGWLLSAIRCVAFASSPHTLALNPAEVELAAEITASISEKGIQGMIGPGMTCQHSSLVHFSKQPTKLFLSDKWRTCWGIIYNYRPEEEARLERLAREILLCCKRLIQEKVAPFSSAVFDQISLFLVLHLVLNRAQHGCTINRGASDSDMGPADFPPLWSPQGTLDGPCADSLDSWNIQNFIWNLNTLDLLQLPLTASVVHEVTPELTPAFPTSHPSFIFPLASVPSPQSYSTLVGETYMALPGPGIPDVSTLTGLAA</sequence>
<dbReference type="Proteomes" id="UP000649114">
    <property type="component" value="Unassembled WGS sequence"/>
</dbReference>
<reference evidence="5" key="2">
    <citation type="submission" date="2020-04" db="EMBL/GenBank/DDBJ databases">
        <authorList>
            <person name="Santos R.A.C."/>
            <person name="Steenwyk J.L."/>
            <person name="Rivero-Menendez O."/>
            <person name="Mead M.E."/>
            <person name="Silva L.P."/>
            <person name="Bastos R.W."/>
            <person name="Alastruey-Izquierdo A."/>
            <person name="Goldman G.H."/>
            <person name="Rokas A."/>
        </authorList>
    </citation>
    <scope>NUCLEOTIDE SEQUENCE</scope>
    <source>
        <strain evidence="5">CNM-CM8927</strain>
    </source>
</reference>
<dbReference type="AlphaFoldDB" id="A0AAN6BMM2"/>
<dbReference type="InterPro" id="IPR039559">
    <property type="entry name" value="AIM6_PI-PLC-like_dom"/>
</dbReference>
<evidence type="ECO:0000313" key="5">
    <source>
        <dbReference type="EMBL" id="KAF4203237.1"/>
    </source>
</evidence>
<dbReference type="InterPro" id="IPR029063">
    <property type="entry name" value="SAM-dependent_MTases_sf"/>
</dbReference>
<feature type="transmembrane region" description="Helical" evidence="3">
    <location>
        <begin position="574"/>
        <end position="591"/>
    </location>
</feature>
<feature type="chain" id="PRO_5042876647" description="Altered inheritance of mitochondria protein 6" evidence="4">
    <location>
        <begin position="36"/>
        <end position="920"/>
    </location>
</feature>
<dbReference type="PANTHER" id="PTHR31571:SF1">
    <property type="entry name" value="ALTERED INHERITANCE OF MITOCHONDRIA PROTEIN 6"/>
    <property type="match status" value="1"/>
</dbReference>
<keyword evidence="3" id="KW-1133">Transmembrane helix</keyword>
<proteinExistence type="inferred from homology"/>
<evidence type="ECO:0000256" key="2">
    <source>
        <dbReference type="ARBA" id="ARBA00014286"/>
    </source>
</evidence>
<keyword evidence="3" id="KW-0812">Transmembrane</keyword>
<evidence type="ECO:0000256" key="1">
    <source>
        <dbReference type="ARBA" id="ARBA00008858"/>
    </source>
</evidence>
<accession>A0AAN6BMM2</accession>
<dbReference type="PANTHER" id="PTHR31571">
    <property type="entry name" value="ALTERED INHERITANCE OF MITOCHONDRIA PROTEIN 6"/>
    <property type="match status" value="1"/>
</dbReference>
<dbReference type="SUPFAM" id="SSF51695">
    <property type="entry name" value="PLC-like phosphodiesterases"/>
    <property type="match status" value="1"/>
</dbReference>
<protein>
    <recommendedName>
        <fullName evidence="2">Altered inheritance of mitochondria protein 6</fullName>
    </recommendedName>
</protein>
<comment type="caution">
    <text evidence="5">The sequence shown here is derived from an EMBL/GenBank/DDBJ whole genome shotgun (WGS) entry which is preliminary data.</text>
</comment>
<dbReference type="GO" id="GO:0008081">
    <property type="term" value="F:phosphoric diester hydrolase activity"/>
    <property type="evidence" value="ECO:0007669"/>
    <property type="project" value="InterPro"/>
</dbReference>
<reference evidence="5" key="1">
    <citation type="journal article" date="2020" name="bioRxiv">
        <title>Genomic and phenotypic heterogeneity of clinical isolates of the human pathogens Aspergillus fumigatus, Aspergillus lentulus and Aspergillus fumigatiaffinis.</title>
        <authorList>
            <person name="dos Santos R.A.C."/>
            <person name="Steenwyk J.L."/>
            <person name="Rivero-Menendez O."/>
            <person name="Mead M.E."/>
            <person name="Silva L.P."/>
            <person name="Bastos R.W."/>
            <person name="Alastruey-Izquierdo A."/>
            <person name="Goldman G.H."/>
            <person name="Rokas A."/>
        </authorList>
    </citation>
    <scope>NUCLEOTIDE SEQUENCE</scope>
    <source>
        <strain evidence="5">CNM-CM8927</strain>
    </source>
</reference>
<dbReference type="InterPro" id="IPR017946">
    <property type="entry name" value="PLC-like_Pdiesterase_TIM-brl"/>
</dbReference>
<organism evidence="5 6">
    <name type="scientific">Aspergillus lentulus</name>
    <dbReference type="NCBI Taxonomy" id="293939"/>
    <lineage>
        <taxon>Eukaryota</taxon>
        <taxon>Fungi</taxon>
        <taxon>Dikarya</taxon>
        <taxon>Ascomycota</taxon>
        <taxon>Pezizomycotina</taxon>
        <taxon>Eurotiomycetes</taxon>
        <taxon>Eurotiomycetidae</taxon>
        <taxon>Eurotiales</taxon>
        <taxon>Aspergillaceae</taxon>
        <taxon>Aspergillus</taxon>
        <taxon>Aspergillus subgen. Fumigati</taxon>
    </lineage>
</organism>
<keyword evidence="3" id="KW-0472">Membrane</keyword>
<name>A0AAN6BMM2_ASPLE</name>